<dbReference type="Pfam" id="PF06170">
    <property type="entry name" value="DUF983"/>
    <property type="match status" value="1"/>
</dbReference>
<dbReference type="InterPro" id="IPR009325">
    <property type="entry name" value="DUF983"/>
</dbReference>
<dbReference type="RefSeq" id="WP_246275173.1">
    <property type="nucleotide sequence ID" value="NZ_JABSNP010000017.1"/>
</dbReference>
<keyword evidence="1" id="KW-0812">Transmembrane</keyword>
<evidence type="ECO:0000256" key="1">
    <source>
        <dbReference type="SAM" id="Phobius"/>
    </source>
</evidence>
<keyword evidence="1" id="KW-1133">Transmembrane helix</keyword>
<reference evidence="2 3" key="1">
    <citation type="submission" date="2020-05" db="EMBL/GenBank/DDBJ databases">
        <title>Genomic Encyclopedia of Type Strains, Phase IV (KMG-V): Genome sequencing to study the core and pangenomes of soil and plant-associated prokaryotes.</title>
        <authorList>
            <person name="Whitman W."/>
        </authorList>
    </citation>
    <scope>NUCLEOTIDE SEQUENCE [LARGE SCALE GENOMIC DNA]</scope>
    <source>
        <strain evidence="2 3">9A</strain>
    </source>
</reference>
<sequence>MPKLTAAAPPARGPAAGGRLLLPVMDEPAPTSSSLALLALRCPRCHEGHLFLHPATNLTGFTDMPAYCPVCGQSFEPEPGFYFGAMYISFGFAVGVFFAVGVALYFLAGDPDTWVYVVGVSLVTLVCTPLVFRYSRALMLYLFGGTGYDPEWARRVRRE</sequence>
<dbReference type="EMBL" id="JABSNP010000017">
    <property type="protein sequence ID" value="NRT20510.1"/>
    <property type="molecule type" value="Genomic_DNA"/>
</dbReference>
<gene>
    <name evidence="2" type="ORF">HNP98_003353</name>
</gene>
<protein>
    <submittedName>
        <fullName evidence="2">Uncharacterized protein (DUF983 family)</fullName>
    </submittedName>
</protein>
<evidence type="ECO:0000313" key="2">
    <source>
        <dbReference type="EMBL" id="NRT20510.1"/>
    </source>
</evidence>
<keyword evidence="3" id="KW-1185">Reference proteome</keyword>
<name>A0ABX2FVU3_9BACT</name>
<feature type="transmembrane region" description="Helical" evidence="1">
    <location>
        <begin position="114"/>
        <end position="132"/>
    </location>
</feature>
<keyword evidence="1" id="KW-0472">Membrane</keyword>
<organism evidence="2 3">
    <name type="scientific">Hymenobacter caeli</name>
    <dbReference type="NCBI Taxonomy" id="2735894"/>
    <lineage>
        <taxon>Bacteria</taxon>
        <taxon>Pseudomonadati</taxon>
        <taxon>Bacteroidota</taxon>
        <taxon>Cytophagia</taxon>
        <taxon>Cytophagales</taxon>
        <taxon>Hymenobacteraceae</taxon>
        <taxon>Hymenobacter</taxon>
    </lineage>
</organism>
<comment type="caution">
    <text evidence="2">The sequence shown here is derived from an EMBL/GenBank/DDBJ whole genome shotgun (WGS) entry which is preliminary data.</text>
</comment>
<proteinExistence type="predicted"/>
<evidence type="ECO:0000313" key="3">
    <source>
        <dbReference type="Proteomes" id="UP000779507"/>
    </source>
</evidence>
<feature type="transmembrane region" description="Helical" evidence="1">
    <location>
        <begin position="81"/>
        <end position="108"/>
    </location>
</feature>
<accession>A0ABX2FVU3</accession>
<dbReference type="Proteomes" id="UP000779507">
    <property type="component" value="Unassembled WGS sequence"/>
</dbReference>